<reference evidence="1" key="1">
    <citation type="submission" date="2023-08" db="EMBL/GenBank/DDBJ databases">
        <title>Draft sequence of the Babesia gibsoni genome.</title>
        <authorList>
            <person name="Yamagishi J.Y."/>
            <person name="Xuan X.X."/>
        </authorList>
    </citation>
    <scope>NUCLEOTIDE SEQUENCE</scope>
    <source>
        <strain evidence="1">Azabu</strain>
    </source>
</reference>
<evidence type="ECO:0000313" key="2">
    <source>
        <dbReference type="Proteomes" id="UP001230268"/>
    </source>
</evidence>
<dbReference type="AlphaFoldDB" id="A0AAD8PF81"/>
<accession>A0AAD8PF81</accession>
<sequence>MNKGVLGILVRFSGSSCGHKYSTLALGNPQINGVRVIWGPPSFVYATHGKSHYSTSRKEVSTVVSLDSEGSGKFVYDNFGRLRVFLKFLALQSVPLAIFAYYYRRFEGERQALYSTPLETVDEALRHLWSITRGSLCFLVVDGAAHMVNYSIGNKIDFEGVDSVESFMGRLQPNKRDLLKNIYVSYPSDIPLDKALQSSKEAYVLFYNQSLDSFAYVRTTAVGVSDPTLKKKFWTPKLGEESNNLVALTAKGVRIGFGGSSRMITLENKEDWTVVQ</sequence>
<proteinExistence type="predicted"/>
<gene>
    <name evidence="1" type="ORF">BgAZ_101030</name>
</gene>
<comment type="caution">
    <text evidence="1">The sequence shown here is derived from an EMBL/GenBank/DDBJ whole genome shotgun (WGS) entry which is preliminary data.</text>
</comment>
<evidence type="ECO:0000313" key="1">
    <source>
        <dbReference type="EMBL" id="KAK1444197.1"/>
    </source>
</evidence>
<organism evidence="1 2">
    <name type="scientific">Babesia gibsoni</name>
    <dbReference type="NCBI Taxonomy" id="33632"/>
    <lineage>
        <taxon>Eukaryota</taxon>
        <taxon>Sar</taxon>
        <taxon>Alveolata</taxon>
        <taxon>Apicomplexa</taxon>
        <taxon>Aconoidasida</taxon>
        <taxon>Piroplasmida</taxon>
        <taxon>Babesiidae</taxon>
        <taxon>Babesia</taxon>
    </lineage>
</organism>
<dbReference type="Proteomes" id="UP001230268">
    <property type="component" value="Unassembled WGS sequence"/>
</dbReference>
<dbReference type="EMBL" id="JAVEPI010000001">
    <property type="protein sequence ID" value="KAK1444197.1"/>
    <property type="molecule type" value="Genomic_DNA"/>
</dbReference>
<name>A0AAD8PF81_BABGI</name>
<keyword evidence="2" id="KW-1185">Reference proteome</keyword>
<protein>
    <submittedName>
        <fullName evidence="1">Uncharacterized protein</fullName>
    </submittedName>
</protein>